<dbReference type="InterPro" id="IPR038905">
    <property type="entry name" value="ARMC2"/>
</dbReference>
<dbReference type="Gene3D" id="1.25.10.10">
    <property type="entry name" value="Leucine-rich Repeat Variant"/>
    <property type="match status" value="2"/>
</dbReference>
<sequence length="496" mass="51863">MKLLDGSRDLPGDAETTLVACRAAFDVSRSPAHDALFFDEKVVPGLVRYAARGAAELQGGSEEYVEALVYCAGALKNLTNDEASLRRLAAAGVAGVACDLARACAARATTRHVARLAAQAAGALRNLSGDRGALKPLEAGGASRALAALLVPFEGDADVVLHAARALAKLSLHEGTRRALHGHRDGLDALADALRASFDARRDDPRRSQAAVRLAFGLGNLAAGRDETRAALADRAPEIARLAGRAARDFVDDANDEAAEQLSIRLVRLAANAAITPEVGVAVATHQAVAILPEALDAALRRDCEELALNVVSCVTNLSYYALEGRARGLFADLDAVCVSLLAVTVHENHEAVSEAARAFGNFSRDEDARRAMRRLGVVEALVLLLGHPARDVVFAATGALVNAAVDGRDVLWEHKAHEELVAVVRRAGVQDLDLAAVACKALHNLLLDAATGTAAELLGAATHGRLLDTLGELVAVADDDDFLAAAGALRTILEV</sequence>
<organism evidence="2 3">
    <name type="scientific">Pelagomonas calceolata</name>
    <dbReference type="NCBI Taxonomy" id="35677"/>
    <lineage>
        <taxon>Eukaryota</taxon>
        <taxon>Sar</taxon>
        <taxon>Stramenopiles</taxon>
        <taxon>Ochrophyta</taxon>
        <taxon>Pelagophyceae</taxon>
        <taxon>Pelagomonadales</taxon>
        <taxon>Pelagomonadaceae</taxon>
        <taxon>Pelagomonas</taxon>
    </lineage>
</organism>
<evidence type="ECO:0000256" key="1">
    <source>
        <dbReference type="PROSITE-ProRule" id="PRU00259"/>
    </source>
</evidence>
<dbReference type="EMBL" id="CAKKNE010000006">
    <property type="protein sequence ID" value="CAH0378937.1"/>
    <property type="molecule type" value="Genomic_DNA"/>
</dbReference>
<dbReference type="InterPro" id="IPR011989">
    <property type="entry name" value="ARM-like"/>
</dbReference>
<keyword evidence="3" id="KW-1185">Reference proteome</keyword>
<dbReference type="SUPFAM" id="SSF48371">
    <property type="entry name" value="ARM repeat"/>
    <property type="match status" value="1"/>
</dbReference>
<dbReference type="Proteomes" id="UP000789595">
    <property type="component" value="Unassembled WGS sequence"/>
</dbReference>
<dbReference type="OrthoDB" id="247006at2759"/>
<comment type="caution">
    <text evidence="2">The sequence shown here is derived from an EMBL/GenBank/DDBJ whole genome shotgun (WGS) entry which is preliminary data.</text>
</comment>
<dbReference type="SMART" id="SM00185">
    <property type="entry name" value="ARM"/>
    <property type="match status" value="4"/>
</dbReference>
<protein>
    <submittedName>
        <fullName evidence="2">Uncharacterized protein</fullName>
    </submittedName>
</protein>
<evidence type="ECO:0000313" key="2">
    <source>
        <dbReference type="EMBL" id="CAH0378937.1"/>
    </source>
</evidence>
<dbReference type="AlphaFoldDB" id="A0A8J2SRY3"/>
<accession>A0A8J2SRY3</accession>
<dbReference type="PANTHER" id="PTHR21356">
    <property type="entry name" value="ARMADILLO REPEAT CONTAINING 2"/>
    <property type="match status" value="1"/>
</dbReference>
<dbReference type="PANTHER" id="PTHR21356:SF1">
    <property type="entry name" value="ARMADILLO REPEAT-CONTAINING PROTEIN 2"/>
    <property type="match status" value="1"/>
</dbReference>
<reference evidence="2" key="1">
    <citation type="submission" date="2021-11" db="EMBL/GenBank/DDBJ databases">
        <authorList>
            <consortium name="Genoscope - CEA"/>
            <person name="William W."/>
        </authorList>
    </citation>
    <scope>NUCLEOTIDE SEQUENCE</scope>
</reference>
<dbReference type="Pfam" id="PF00514">
    <property type="entry name" value="Arm"/>
    <property type="match status" value="1"/>
</dbReference>
<dbReference type="GO" id="GO:0044782">
    <property type="term" value="P:cilium organization"/>
    <property type="evidence" value="ECO:0007669"/>
    <property type="project" value="TreeGrafter"/>
</dbReference>
<evidence type="ECO:0000313" key="3">
    <source>
        <dbReference type="Proteomes" id="UP000789595"/>
    </source>
</evidence>
<name>A0A8J2SRY3_9STRA</name>
<dbReference type="InterPro" id="IPR000225">
    <property type="entry name" value="Armadillo"/>
</dbReference>
<dbReference type="InterPro" id="IPR016024">
    <property type="entry name" value="ARM-type_fold"/>
</dbReference>
<feature type="repeat" description="ARM" evidence="1">
    <location>
        <begin position="377"/>
        <end position="407"/>
    </location>
</feature>
<dbReference type="PROSITE" id="PS50176">
    <property type="entry name" value="ARM_REPEAT"/>
    <property type="match status" value="1"/>
</dbReference>
<proteinExistence type="predicted"/>
<gene>
    <name evidence="2" type="ORF">PECAL_6P05380</name>
</gene>